<proteinExistence type="predicted"/>
<evidence type="ECO:0000313" key="1">
    <source>
        <dbReference type="EMBL" id="KAJ5719298.1"/>
    </source>
</evidence>
<evidence type="ECO:0000313" key="2">
    <source>
        <dbReference type="Proteomes" id="UP001215712"/>
    </source>
</evidence>
<sequence>MYSEVLKADRELRRLLNEMPSHVKPQSEILYLELANTISCLPFMRRHLSKFLSLPANAPQTQIVSSLWTTNTHILTGALWLLLVLIFSKEGMAQIYEAAEIRELATKSLEFLRGNEQESWIAKRGVTLIENLLEIDQAVLAEGSNQLSLRDITSRVVQNDRSLQDAEPEASRTVSAEPSNASLLDLVSRDGVSWEDVMSAFY</sequence>
<accession>A0AAD6HIC1</accession>
<dbReference type="AlphaFoldDB" id="A0AAD6HIC1"/>
<organism evidence="1 2">
    <name type="scientific">Penicillium malachiteum</name>
    <dbReference type="NCBI Taxonomy" id="1324776"/>
    <lineage>
        <taxon>Eukaryota</taxon>
        <taxon>Fungi</taxon>
        <taxon>Dikarya</taxon>
        <taxon>Ascomycota</taxon>
        <taxon>Pezizomycotina</taxon>
        <taxon>Eurotiomycetes</taxon>
        <taxon>Eurotiomycetidae</taxon>
        <taxon>Eurotiales</taxon>
        <taxon>Aspergillaceae</taxon>
        <taxon>Penicillium</taxon>
    </lineage>
</organism>
<protein>
    <submittedName>
        <fullName evidence="1">C6 transcription factor</fullName>
    </submittedName>
</protein>
<gene>
    <name evidence="1" type="ORF">N7493_007753</name>
</gene>
<dbReference type="Proteomes" id="UP001215712">
    <property type="component" value="Unassembled WGS sequence"/>
</dbReference>
<comment type="caution">
    <text evidence="1">The sequence shown here is derived from an EMBL/GenBank/DDBJ whole genome shotgun (WGS) entry which is preliminary data.</text>
</comment>
<reference evidence="1" key="2">
    <citation type="submission" date="2023-01" db="EMBL/GenBank/DDBJ databases">
        <authorList>
            <person name="Petersen C."/>
        </authorList>
    </citation>
    <scope>NUCLEOTIDE SEQUENCE</scope>
    <source>
        <strain evidence="1">IBT 17514</strain>
    </source>
</reference>
<reference evidence="1" key="1">
    <citation type="journal article" date="2023" name="IMA Fungus">
        <title>Comparative genomic study of the Penicillium genus elucidates a diverse pangenome and 15 lateral gene transfer events.</title>
        <authorList>
            <person name="Petersen C."/>
            <person name="Sorensen T."/>
            <person name="Nielsen M.R."/>
            <person name="Sondergaard T.E."/>
            <person name="Sorensen J.L."/>
            <person name="Fitzpatrick D.A."/>
            <person name="Frisvad J.C."/>
            <person name="Nielsen K.L."/>
        </authorList>
    </citation>
    <scope>NUCLEOTIDE SEQUENCE</scope>
    <source>
        <strain evidence="1">IBT 17514</strain>
    </source>
</reference>
<dbReference type="EMBL" id="JAQJAN010000011">
    <property type="protein sequence ID" value="KAJ5719298.1"/>
    <property type="molecule type" value="Genomic_DNA"/>
</dbReference>
<name>A0AAD6HIC1_9EURO</name>
<keyword evidence="2" id="KW-1185">Reference proteome</keyword>